<dbReference type="AlphaFoldDB" id="A0A3S5BD73"/>
<organism evidence="1 2">
    <name type="scientific">Protopolystoma xenopodis</name>
    <dbReference type="NCBI Taxonomy" id="117903"/>
    <lineage>
        <taxon>Eukaryota</taxon>
        <taxon>Metazoa</taxon>
        <taxon>Spiralia</taxon>
        <taxon>Lophotrochozoa</taxon>
        <taxon>Platyhelminthes</taxon>
        <taxon>Monogenea</taxon>
        <taxon>Polyopisthocotylea</taxon>
        <taxon>Polystomatidea</taxon>
        <taxon>Polystomatidae</taxon>
        <taxon>Protopolystoma</taxon>
    </lineage>
</organism>
<dbReference type="Proteomes" id="UP000784294">
    <property type="component" value="Unassembled WGS sequence"/>
</dbReference>
<sequence length="179" mass="19745">MEIAASQPDDLMRNLAPHCSRASARSLVQAAQMLLTEKVDALHQEANQLLQLPSVQTTSMPRTIDSDIAVSTKSEAESINGLQNEDRQEIKFKKEEDKTLMDRTSTPLRLTRIAVPSNAPAFLSSFASFLSNSTAPTRKADASLDTACSMPHLVRDDFLRYSAISSKPDFSEELEDLFA</sequence>
<accession>A0A3S5BD73</accession>
<protein>
    <submittedName>
        <fullName evidence="1">Uncharacterized protein</fullName>
    </submittedName>
</protein>
<dbReference type="EMBL" id="CAAALY010044719">
    <property type="protein sequence ID" value="VEL20099.1"/>
    <property type="molecule type" value="Genomic_DNA"/>
</dbReference>
<keyword evidence="2" id="KW-1185">Reference proteome</keyword>
<reference evidence="1" key="1">
    <citation type="submission" date="2018-11" db="EMBL/GenBank/DDBJ databases">
        <authorList>
            <consortium name="Pathogen Informatics"/>
        </authorList>
    </citation>
    <scope>NUCLEOTIDE SEQUENCE</scope>
</reference>
<name>A0A3S5BD73_9PLAT</name>
<evidence type="ECO:0000313" key="2">
    <source>
        <dbReference type="Proteomes" id="UP000784294"/>
    </source>
</evidence>
<evidence type="ECO:0000313" key="1">
    <source>
        <dbReference type="EMBL" id="VEL20099.1"/>
    </source>
</evidence>
<gene>
    <name evidence="1" type="ORF">PXEA_LOCUS13539</name>
</gene>
<comment type="caution">
    <text evidence="1">The sequence shown here is derived from an EMBL/GenBank/DDBJ whole genome shotgun (WGS) entry which is preliminary data.</text>
</comment>
<proteinExistence type="predicted"/>